<name>A0A517MTY7_9BACT</name>
<dbReference type="GO" id="GO:0060003">
    <property type="term" value="P:copper ion export"/>
    <property type="evidence" value="ECO:0007669"/>
    <property type="project" value="TreeGrafter"/>
</dbReference>
<evidence type="ECO:0000256" key="2">
    <source>
        <dbReference type="SAM" id="Phobius"/>
    </source>
</evidence>
<keyword evidence="4" id="KW-1185">Reference proteome</keyword>
<evidence type="ECO:0000256" key="1">
    <source>
        <dbReference type="ARBA" id="ARBA00022448"/>
    </source>
</evidence>
<proteinExistence type="predicted"/>
<sequence>MTTHTPPQNSSQTTPSQRRAVTPAIIVGLVLLTAAGYFTQDRWLPLVRSSQVATGGTDHVDPHAGHDHGAASATASVDLSDKGLKNIGFVPFTVEASDYERSLTLPAIVVERPGRSQIHITAPFTGNISAIHAVDGEAVDAGDELFDLELTHEELVVSQRDYLKTLANLKIAEQEISRLESLGEGVVAGKRVLEQKYEKQKLEVALRADEQAMLLHGLSEEQIADIRTSQRLFRSLKVHAPQHSDTEAIDEGHHLFTVQRLKIARGEQVEAGQELAVLSDHCELHVEGLGFADDAAAIRAAAKSGKEVSARLLNGDTQEATVKGLELLNVADQIDPTSRALKAYLRLPNEVALDRNGKGKRRFLEWRYKPGQRMQIHIPVETWENQIVLPPTALAEEGAENYVYRQNGDHFDQIAVHVLHREQDAIVVANDGALFPGDVIAGKGAYQMHLALKNKSGGAIDPHAGHNH</sequence>
<dbReference type="Gene3D" id="2.40.50.100">
    <property type="match status" value="1"/>
</dbReference>
<dbReference type="GO" id="GO:0015679">
    <property type="term" value="P:plasma membrane copper ion transport"/>
    <property type="evidence" value="ECO:0007669"/>
    <property type="project" value="TreeGrafter"/>
</dbReference>
<dbReference type="Gene3D" id="2.40.30.170">
    <property type="match status" value="1"/>
</dbReference>
<dbReference type="InterPro" id="IPR051909">
    <property type="entry name" value="MFP_Cation_Efflux"/>
</dbReference>
<dbReference type="PANTHER" id="PTHR30097">
    <property type="entry name" value="CATION EFFLUX SYSTEM PROTEIN CUSB"/>
    <property type="match status" value="1"/>
</dbReference>
<reference evidence="3 4" key="1">
    <citation type="submission" date="2019-02" db="EMBL/GenBank/DDBJ databases">
        <title>Deep-cultivation of Planctomycetes and their phenomic and genomic characterization uncovers novel biology.</title>
        <authorList>
            <person name="Wiegand S."/>
            <person name="Jogler M."/>
            <person name="Boedeker C."/>
            <person name="Pinto D."/>
            <person name="Vollmers J."/>
            <person name="Rivas-Marin E."/>
            <person name="Kohn T."/>
            <person name="Peeters S.H."/>
            <person name="Heuer A."/>
            <person name="Rast P."/>
            <person name="Oberbeckmann S."/>
            <person name="Bunk B."/>
            <person name="Jeske O."/>
            <person name="Meyerdierks A."/>
            <person name="Storesund J.E."/>
            <person name="Kallscheuer N."/>
            <person name="Luecker S."/>
            <person name="Lage O.M."/>
            <person name="Pohl T."/>
            <person name="Merkel B.J."/>
            <person name="Hornburger P."/>
            <person name="Mueller R.-W."/>
            <person name="Bruemmer F."/>
            <person name="Labrenz M."/>
            <person name="Spormann A.M."/>
            <person name="Op den Camp H."/>
            <person name="Overmann J."/>
            <person name="Amann R."/>
            <person name="Jetten M.S.M."/>
            <person name="Mascher T."/>
            <person name="Medema M.H."/>
            <person name="Devos D.P."/>
            <person name="Kaster A.-K."/>
            <person name="Ovreas L."/>
            <person name="Rohde M."/>
            <person name="Galperin M.Y."/>
            <person name="Jogler C."/>
        </authorList>
    </citation>
    <scope>NUCLEOTIDE SEQUENCE [LARGE SCALE GENOMIC DNA]</scope>
    <source>
        <strain evidence="3 4">HG15A2</strain>
    </source>
</reference>
<dbReference type="EMBL" id="CP036263">
    <property type="protein sequence ID" value="QDS98348.1"/>
    <property type="molecule type" value="Genomic_DNA"/>
</dbReference>
<dbReference type="GO" id="GO:0030313">
    <property type="term" value="C:cell envelope"/>
    <property type="evidence" value="ECO:0007669"/>
    <property type="project" value="TreeGrafter"/>
</dbReference>
<dbReference type="OrthoDB" id="235102at2"/>
<keyword evidence="2" id="KW-0472">Membrane</keyword>
<keyword evidence="2" id="KW-1133">Transmembrane helix</keyword>
<keyword evidence="2" id="KW-0812">Transmembrane</keyword>
<organism evidence="3 4">
    <name type="scientific">Adhaeretor mobilis</name>
    <dbReference type="NCBI Taxonomy" id="1930276"/>
    <lineage>
        <taxon>Bacteria</taxon>
        <taxon>Pseudomonadati</taxon>
        <taxon>Planctomycetota</taxon>
        <taxon>Planctomycetia</taxon>
        <taxon>Pirellulales</taxon>
        <taxon>Lacipirellulaceae</taxon>
        <taxon>Adhaeretor</taxon>
    </lineage>
</organism>
<dbReference type="RefSeq" id="WP_145059426.1">
    <property type="nucleotide sequence ID" value="NZ_CP036263.1"/>
</dbReference>
<dbReference type="Proteomes" id="UP000319852">
    <property type="component" value="Chromosome"/>
</dbReference>
<dbReference type="Gene3D" id="1.10.287.470">
    <property type="entry name" value="Helix hairpin bin"/>
    <property type="match status" value="1"/>
</dbReference>
<feature type="transmembrane region" description="Helical" evidence="2">
    <location>
        <begin position="20"/>
        <end position="39"/>
    </location>
</feature>
<dbReference type="PANTHER" id="PTHR30097:SF4">
    <property type="entry name" value="SLR6042 PROTEIN"/>
    <property type="match status" value="1"/>
</dbReference>
<evidence type="ECO:0000313" key="4">
    <source>
        <dbReference type="Proteomes" id="UP000319852"/>
    </source>
</evidence>
<gene>
    <name evidence="3" type="ORF">HG15A2_16210</name>
</gene>
<protein>
    <submittedName>
        <fullName evidence="3">Multidrug efflux system subunit MdtA</fullName>
    </submittedName>
</protein>
<dbReference type="KEGG" id="amob:HG15A2_16210"/>
<keyword evidence="1" id="KW-0813">Transport</keyword>
<dbReference type="AlphaFoldDB" id="A0A517MTY7"/>
<evidence type="ECO:0000313" key="3">
    <source>
        <dbReference type="EMBL" id="QDS98348.1"/>
    </source>
</evidence>
<accession>A0A517MTY7</accession>